<feature type="domain" description="HTH tetR-type" evidence="3">
    <location>
        <begin position="35"/>
        <end position="95"/>
    </location>
</feature>
<evidence type="ECO:0000256" key="2">
    <source>
        <dbReference type="PROSITE-ProRule" id="PRU00335"/>
    </source>
</evidence>
<protein>
    <submittedName>
        <fullName evidence="4">TetR/AcrR family transcriptional regulator</fullName>
    </submittedName>
</protein>
<gene>
    <name evidence="4" type="ORF">FNM00_08280</name>
</gene>
<evidence type="ECO:0000256" key="1">
    <source>
        <dbReference type="ARBA" id="ARBA00023125"/>
    </source>
</evidence>
<dbReference type="Gene3D" id="1.10.357.10">
    <property type="entry name" value="Tetracycline Repressor, domain 2"/>
    <property type="match status" value="1"/>
</dbReference>
<proteinExistence type="predicted"/>
<dbReference type="SUPFAM" id="SSF46689">
    <property type="entry name" value="Homeodomain-like"/>
    <property type="match status" value="1"/>
</dbReference>
<dbReference type="PANTHER" id="PTHR30055">
    <property type="entry name" value="HTH-TYPE TRANSCRIPTIONAL REGULATOR RUTR"/>
    <property type="match status" value="1"/>
</dbReference>
<dbReference type="OrthoDB" id="1669699at2"/>
<dbReference type="InterPro" id="IPR050109">
    <property type="entry name" value="HTH-type_TetR-like_transc_reg"/>
</dbReference>
<dbReference type="PRINTS" id="PR00455">
    <property type="entry name" value="HTHTETR"/>
</dbReference>
<dbReference type="SUPFAM" id="SSF48498">
    <property type="entry name" value="Tetracyclin repressor-like, C-terminal domain"/>
    <property type="match status" value="1"/>
</dbReference>
<feature type="DNA-binding region" description="H-T-H motif" evidence="2">
    <location>
        <begin position="58"/>
        <end position="77"/>
    </location>
</feature>
<dbReference type="InterPro" id="IPR001647">
    <property type="entry name" value="HTH_TetR"/>
</dbReference>
<dbReference type="InterPro" id="IPR036271">
    <property type="entry name" value="Tet_transcr_reg_TetR-rel_C_sf"/>
</dbReference>
<dbReference type="InterPro" id="IPR009057">
    <property type="entry name" value="Homeodomain-like_sf"/>
</dbReference>
<reference evidence="4 5" key="1">
    <citation type="submission" date="2019-07" db="EMBL/GenBank/DDBJ databases">
        <authorList>
            <person name="Zhao L.H."/>
        </authorList>
    </citation>
    <scope>NUCLEOTIDE SEQUENCE [LARGE SCALE GENOMIC DNA]</scope>
    <source>
        <strain evidence="4 5">Co35</strain>
    </source>
</reference>
<dbReference type="AlphaFoldDB" id="A0A554SB78"/>
<keyword evidence="5" id="KW-1185">Reference proteome</keyword>
<evidence type="ECO:0000259" key="3">
    <source>
        <dbReference type="PROSITE" id="PS50977"/>
    </source>
</evidence>
<dbReference type="PANTHER" id="PTHR30055:SF200">
    <property type="entry name" value="HTH-TYPE TRANSCRIPTIONAL REPRESSOR BDCR"/>
    <property type="match status" value="1"/>
</dbReference>
<evidence type="ECO:0000313" key="5">
    <source>
        <dbReference type="Proteomes" id="UP000316988"/>
    </source>
</evidence>
<organism evidence="4 5">
    <name type="scientific">Aeromicrobium piscarium</name>
    <dbReference type="NCBI Taxonomy" id="2590901"/>
    <lineage>
        <taxon>Bacteria</taxon>
        <taxon>Bacillati</taxon>
        <taxon>Actinomycetota</taxon>
        <taxon>Actinomycetes</taxon>
        <taxon>Propionibacteriales</taxon>
        <taxon>Nocardioidaceae</taxon>
        <taxon>Aeromicrobium</taxon>
    </lineage>
</organism>
<dbReference type="GO" id="GO:0000976">
    <property type="term" value="F:transcription cis-regulatory region binding"/>
    <property type="evidence" value="ECO:0007669"/>
    <property type="project" value="TreeGrafter"/>
</dbReference>
<name>A0A554SB78_9ACTN</name>
<dbReference type="Proteomes" id="UP000316988">
    <property type="component" value="Unassembled WGS sequence"/>
</dbReference>
<comment type="caution">
    <text evidence="4">The sequence shown here is derived from an EMBL/GenBank/DDBJ whole genome shotgun (WGS) entry which is preliminary data.</text>
</comment>
<dbReference type="InterPro" id="IPR041490">
    <property type="entry name" value="KstR2_TetR_C"/>
</dbReference>
<evidence type="ECO:0000313" key="4">
    <source>
        <dbReference type="EMBL" id="TSD63601.1"/>
    </source>
</evidence>
<dbReference type="EMBL" id="VLNT01000005">
    <property type="protein sequence ID" value="TSD63601.1"/>
    <property type="molecule type" value="Genomic_DNA"/>
</dbReference>
<dbReference type="GO" id="GO:0003700">
    <property type="term" value="F:DNA-binding transcription factor activity"/>
    <property type="evidence" value="ECO:0007669"/>
    <property type="project" value="TreeGrafter"/>
</dbReference>
<dbReference type="PROSITE" id="PS50977">
    <property type="entry name" value="HTH_TETR_2"/>
    <property type="match status" value="1"/>
</dbReference>
<dbReference type="Pfam" id="PF00440">
    <property type="entry name" value="TetR_N"/>
    <property type="match status" value="1"/>
</dbReference>
<accession>A0A554SB78</accession>
<sequence length="224" mass="24933">MTTMSTDGTPTTNASLELEPQAVDAIERYWADRATGPSRKILIGATLAFAELGYHGASTRAIAARADMSPAAVYIHFASKVELFHHIALEGHKTSTGAFNEPAELVADPASKLRMGVASFATFNAEMNTFSRTIEYEMRLHHDQRFADVWRLRRGVEDHMRRILQAGVDEGVFRIADIEWMKILLLSNCIDIARWYRHESPHTPMALGFRYADLAMSLVGAVAP</sequence>
<dbReference type="Pfam" id="PF17932">
    <property type="entry name" value="TetR_C_24"/>
    <property type="match status" value="1"/>
</dbReference>
<keyword evidence="1 2" id="KW-0238">DNA-binding</keyword>